<name>A0ACB8CN66_DERSI</name>
<reference evidence="1" key="1">
    <citation type="submission" date="2020-05" db="EMBL/GenBank/DDBJ databases">
        <title>Large-scale comparative analyses of tick genomes elucidate their genetic diversity and vector capacities.</title>
        <authorList>
            <person name="Jia N."/>
            <person name="Wang J."/>
            <person name="Shi W."/>
            <person name="Du L."/>
            <person name="Sun Y."/>
            <person name="Zhan W."/>
            <person name="Jiang J."/>
            <person name="Wang Q."/>
            <person name="Zhang B."/>
            <person name="Ji P."/>
            <person name="Sakyi L.B."/>
            <person name="Cui X."/>
            <person name="Yuan T."/>
            <person name="Jiang B."/>
            <person name="Yang W."/>
            <person name="Lam T.T.-Y."/>
            <person name="Chang Q."/>
            <person name="Ding S."/>
            <person name="Wang X."/>
            <person name="Zhu J."/>
            <person name="Ruan X."/>
            <person name="Zhao L."/>
            <person name="Wei J."/>
            <person name="Que T."/>
            <person name="Du C."/>
            <person name="Cheng J."/>
            <person name="Dai P."/>
            <person name="Han X."/>
            <person name="Huang E."/>
            <person name="Gao Y."/>
            <person name="Liu J."/>
            <person name="Shao H."/>
            <person name="Ye R."/>
            <person name="Li L."/>
            <person name="Wei W."/>
            <person name="Wang X."/>
            <person name="Wang C."/>
            <person name="Yang T."/>
            <person name="Huo Q."/>
            <person name="Li W."/>
            <person name="Guo W."/>
            <person name="Chen H."/>
            <person name="Zhou L."/>
            <person name="Ni X."/>
            <person name="Tian J."/>
            <person name="Zhou Y."/>
            <person name="Sheng Y."/>
            <person name="Liu T."/>
            <person name="Pan Y."/>
            <person name="Xia L."/>
            <person name="Li J."/>
            <person name="Zhao F."/>
            <person name="Cao W."/>
        </authorList>
    </citation>
    <scope>NUCLEOTIDE SEQUENCE</scope>
    <source>
        <strain evidence="1">Dsil-2018</strain>
    </source>
</reference>
<evidence type="ECO:0000313" key="1">
    <source>
        <dbReference type="EMBL" id="KAH7946361.1"/>
    </source>
</evidence>
<dbReference type="EMBL" id="CM023475">
    <property type="protein sequence ID" value="KAH7946361.1"/>
    <property type="molecule type" value="Genomic_DNA"/>
</dbReference>
<proteinExistence type="predicted"/>
<evidence type="ECO:0000313" key="2">
    <source>
        <dbReference type="Proteomes" id="UP000821865"/>
    </source>
</evidence>
<accession>A0ACB8CN66</accession>
<protein>
    <submittedName>
        <fullName evidence="1">Uncharacterized protein</fullName>
    </submittedName>
</protein>
<comment type="caution">
    <text evidence="1">The sequence shown here is derived from an EMBL/GenBank/DDBJ whole genome shotgun (WGS) entry which is preliminary data.</text>
</comment>
<sequence>MQNEHAAPPNDDDDAAPSLPHHDNEFFQDIRPGDKKAVSLAASAAADVAVAACPLGCLPSAAGKANFRAIEKRILDSIIGQGRYDCRIRPMGINNTARLLIVLLLGSPNPDPFLVDGPCVVRVNIYLRSISKIDDLSMEYTVQMTFREQWRDERLQYDDLGGQVRYLTLTEPDKLWKPDLFFSNEKEGHFHNIIMPNVLLRIHPNGDVLFSIRQAFSLTSL</sequence>
<organism evidence="1 2">
    <name type="scientific">Dermacentor silvarum</name>
    <name type="common">Tick</name>
    <dbReference type="NCBI Taxonomy" id="543639"/>
    <lineage>
        <taxon>Eukaryota</taxon>
        <taxon>Metazoa</taxon>
        <taxon>Ecdysozoa</taxon>
        <taxon>Arthropoda</taxon>
        <taxon>Chelicerata</taxon>
        <taxon>Arachnida</taxon>
        <taxon>Acari</taxon>
        <taxon>Parasitiformes</taxon>
        <taxon>Ixodida</taxon>
        <taxon>Ixodoidea</taxon>
        <taxon>Ixodidae</taxon>
        <taxon>Rhipicephalinae</taxon>
        <taxon>Dermacentor</taxon>
    </lineage>
</organism>
<dbReference type="Proteomes" id="UP000821865">
    <property type="component" value="Chromosome 6"/>
</dbReference>
<keyword evidence="2" id="KW-1185">Reference proteome</keyword>
<gene>
    <name evidence="1" type="ORF">HPB49_023439</name>
</gene>